<dbReference type="EMBL" id="LNYV01000001">
    <property type="protein sequence ID" value="KTD60559.1"/>
    <property type="molecule type" value="Genomic_DNA"/>
</dbReference>
<dbReference type="OrthoDB" id="5639101at2"/>
<protein>
    <recommendedName>
        <fullName evidence="4">Transmembrane protein</fullName>
    </recommendedName>
</protein>
<reference evidence="2 3" key="1">
    <citation type="submission" date="2015-11" db="EMBL/GenBank/DDBJ databases">
        <title>Genomic analysis of 38 Legionella species identifies large and diverse effector repertoires.</title>
        <authorList>
            <person name="Burstein D."/>
            <person name="Amaro F."/>
            <person name="Zusman T."/>
            <person name="Lifshitz Z."/>
            <person name="Cohen O."/>
            <person name="Gilbert J.A."/>
            <person name="Pupko T."/>
            <person name="Shuman H.A."/>
            <person name="Segal G."/>
        </authorList>
    </citation>
    <scope>NUCLEOTIDE SEQUENCE [LARGE SCALE GENOMIC DNA]</scope>
    <source>
        <strain evidence="2 3">Mt.St.Helens-4</strain>
    </source>
</reference>
<dbReference type="eggNOG" id="ENOG5031E8C">
    <property type="taxonomic scope" value="Bacteria"/>
</dbReference>
<evidence type="ECO:0000313" key="2">
    <source>
        <dbReference type="EMBL" id="KTD60559.1"/>
    </source>
</evidence>
<evidence type="ECO:0000256" key="1">
    <source>
        <dbReference type="SAM" id="Phobius"/>
    </source>
</evidence>
<comment type="caution">
    <text evidence="2">The sequence shown here is derived from an EMBL/GenBank/DDBJ whole genome shotgun (WGS) entry which is preliminary data.</text>
</comment>
<dbReference type="AlphaFoldDB" id="A0A0W0YV24"/>
<feature type="transmembrane region" description="Helical" evidence="1">
    <location>
        <begin position="21"/>
        <end position="49"/>
    </location>
</feature>
<evidence type="ECO:0000313" key="3">
    <source>
        <dbReference type="Proteomes" id="UP000054621"/>
    </source>
</evidence>
<keyword evidence="1" id="KW-0472">Membrane</keyword>
<feature type="transmembrane region" description="Helical" evidence="1">
    <location>
        <begin position="74"/>
        <end position="94"/>
    </location>
</feature>
<dbReference type="Proteomes" id="UP000054621">
    <property type="component" value="Unassembled WGS sequence"/>
</dbReference>
<evidence type="ECO:0008006" key="4">
    <source>
        <dbReference type="Google" id="ProtNLM"/>
    </source>
</evidence>
<organism evidence="2 3">
    <name type="scientific">Legionella sainthelensi</name>
    <dbReference type="NCBI Taxonomy" id="28087"/>
    <lineage>
        <taxon>Bacteria</taxon>
        <taxon>Pseudomonadati</taxon>
        <taxon>Pseudomonadota</taxon>
        <taxon>Gammaproteobacteria</taxon>
        <taxon>Legionellales</taxon>
        <taxon>Legionellaceae</taxon>
        <taxon>Legionella</taxon>
    </lineage>
</organism>
<dbReference type="RefSeq" id="WP_027271101.1">
    <property type="nucleotide sequence ID" value="NZ_CAAAJE010000014.1"/>
</dbReference>
<dbReference type="PATRIC" id="fig|28087.4.peg.17"/>
<gene>
    <name evidence="2" type="ORF">Lsai_0017</name>
</gene>
<keyword evidence="1" id="KW-1133">Transmembrane helix</keyword>
<sequence>MSLESSLQKGIADFSLIIGKGLIYGGGAGLFIMAAIGTIAIDLVLLAYAEKHHNDFMTGWILGTMFWGPRIDPVPLLIVSPLTSLIAVGLSLALGVPQVGVAILAGWALASTVFAIGCALVSLSEPMNLEPEYNRVSLFTCA</sequence>
<name>A0A0W0YV24_9GAMM</name>
<feature type="transmembrane region" description="Helical" evidence="1">
    <location>
        <begin position="101"/>
        <end position="123"/>
    </location>
</feature>
<accession>A0A0W0YV24</accession>
<dbReference type="STRING" id="28087.Lsai_0017"/>
<proteinExistence type="predicted"/>
<keyword evidence="1" id="KW-0812">Transmembrane</keyword>